<feature type="signal peptide" evidence="1">
    <location>
        <begin position="1"/>
        <end position="19"/>
    </location>
</feature>
<dbReference type="Gene3D" id="2.40.160.20">
    <property type="match status" value="1"/>
</dbReference>
<accession>A0ABY4C9K1</accession>
<organism evidence="2 3">
    <name type="scientific">Bdellovibrio reynosensis</name>
    <dbReference type="NCBI Taxonomy" id="2835041"/>
    <lineage>
        <taxon>Bacteria</taxon>
        <taxon>Pseudomonadati</taxon>
        <taxon>Bdellovibrionota</taxon>
        <taxon>Bdellovibrionia</taxon>
        <taxon>Bdellovibrionales</taxon>
        <taxon>Pseudobdellovibrionaceae</taxon>
        <taxon>Bdellovibrio</taxon>
    </lineage>
</organism>
<dbReference type="SUPFAM" id="SSF56925">
    <property type="entry name" value="OMPA-like"/>
    <property type="match status" value="1"/>
</dbReference>
<evidence type="ECO:0000256" key="1">
    <source>
        <dbReference type="SAM" id="SignalP"/>
    </source>
</evidence>
<keyword evidence="1" id="KW-0732">Signal</keyword>
<feature type="chain" id="PRO_5045267510" evidence="1">
    <location>
        <begin position="20"/>
        <end position="275"/>
    </location>
</feature>
<dbReference type="InterPro" id="IPR011250">
    <property type="entry name" value="OMP/PagP_B-barrel"/>
</dbReference>
<keyword evidence="3" id="KW-1185">Reference proteome</keyword>
<protein>
    <submittedName>
        <fullName evidence="2">Porin family protein</fullName>
    </submittedName>
</protein>
<sequence>MKILIAALLVTSVVSPAFAIRALTIKNDRVLVDLEGESVNVGDKLGARSSDGKARAILEIKQIKEGRAVAAILKGKMQQEYTLSKVGARAGGSAGSSAGGVAPGKSWGVIGGYAMNSMSSKISNTTISVSGSSFNLSGIYQMPLPDLGQKVSARILGGYETFQAAGSDSGTNRTVDISYLGVQGLLRYSFYQNPKLNVWAGGGLGFLFAIAKSSTNFLDESKISTNQTLIGSIGVDYNLNSRNFIPVQFDYAIYPDSSTSSARQMILRAGYGFNF</sequence>
<evidence type="ECO:0000313" key="2">
    <source>
        <dbReference type="EMBL" id="UOF01605.1"/>
    </source>
</evidence>
<gene>
    <name evidence="2" type="ORF">MNR06_01390</name>
</gene>
<evidence type="ECO:0000313" key="3">
    <source>
        <dbReference type="Proteomes" id="UP000830116"/>
    </source>
</evidence>
<dbReference type="EMBL" id="CP093442">
    <property type="protein sequence ID" value="UOF01605.1"/>
    <property type="molecule type" value="Genomic_DNA"/>
</dbReference>
<dbReference type="RefSeq" id="WP_243538112.1">
    <property type="nucleotide sequence ID" value="NZ_CP093442.1"/>
</dbReference>
<proteinExistence type="predicted"/>
<dbReference type="Proteomes" id="UP000830116">
    <property type="component" value="Chromosome"/>
</dbReference>
<name>A0ABY4C9K1_9BACT</name>
<reference evidence="2" key="1">
    <citation type="submission" date="2022-03" db="EMBL/GenBank/DDBJ databases">
        <title>Genome Identification and Characterization of new species Bdellovibrio reynosense LBG001 sp. nov. from a Mexico soil sample.</title>
        <authorList>
            <person name="Camilli A."/>
            <person name="Ajao Y."/>
            <person name="Guo X."/>
        </authorList>
    </citation>
    <scope>NUCLEOTIDE SEQUENCE</scope>
    <source>
        <strain evidence="2">LBG001</strain>
    </source>
</reference>